<name>A0ABM8Q8G6_9BACT</name>
<dbReference type="PANTHER" id="PTHR43682:SF1">
    <property type="entry name" value="LACTATE UTILIZATION PROTEIN C"/>
    <property type="match status" value="1"/>
</dbReference>
<protein>
    <submittedName>
        <fullName evidence="2">Lactate utilization protein C</fullName>
    </submittedName>
</protein>
<keyword evidence="3" id="KW-1185">Reference proteome</keyword>
<feature type="domain" description="LUD" evidence="1">
    <location>
        <begin position="41"/>
        <end position="210"/>
    </location>
</feature>
<evidence type="ECO:0000313" key="3">
    <source>
        <dbReference type="Proteomes" id="UP000789803"/>
    </source>
</evidence>
<comment type="caution">
    <text evidence="2">The sequence shown here is derived from an EMBL/GenBank/DDBJ whole genome shotgun (WGS) entry which is preliminary data.</text>
</comment>
<dbReference type="RefSeq" id="WP_229933184.1">
    <property type="nucleotide sequence ID" value="NZ_CAJHOF010000013.1"/>
</dbReference>
<proteinExistence type="predicted"/>
<dbReference type="SUPFAM" id="SSF100950">
    <property type="entry name" value="NagB/RpiA/CoA transferase-like"/>
    <property type="match status" value="1"/>
</dbReference>
<gene>
    <name evidence="2" type="primary">lutC</name>
    <name evidence="2" type="ORF">LMG7974_01396</name>
</gene>
<dbReference type="Pfam" id="PF02589">
    <property type="entry name" value="LUD_dom"/>
    <property type="match status" value="1"/>
</dbReference>
<dbReference type="InterPro" id="IPR003741">
    <property type="entry name" value="LUD_dom"/>
</dbReference>
<dbReference type="Gene3D" id="3.40.50.10420">
    <property type="entry name" value="NagB/RpiA/CoA transferase-like"/>
    <property type="match status" value="1"/>
</dbReference>
<dbReference type="PANTHER" id="PTHR43682">
    <property type="entry name" value="LACTATE UTILIZATION PROTEIN C"/>
    <property type="match status" value="1"/>
</dbReference>
<accession>A0ABM8Q8G6</accession>
<dbReference type="Proteomes" id="UP000789803">
    <property type="component" value="Unassembled WGS sequence"/>
</dbReference>
<dbReference type="EMBL" id="CAJHOF010000013">
    <property type="protein sequence ID" value="CAD7289196.1"/>
    <property type="molecule type" value="Genomic_DNA"/>
</dbReference>
<evidence type="ECO:0000313" key="2">
    <source>
        <dbReference type="EMBL" id="CAD7289196.1"/>
    </source>
</evidence>
<evidence type="ECO:0000259" key="1">
    <source>
        <dbReference type="Pfam" id="PF02589"/>
    </source>
</evidence>
<dbReference type="InterPro" id="IPR037171">
    <property type="entry name" value="NagB/RpiA_transferase-like"/>
</dbReference>
<dbReference type="InterPro" id="IPR024185">
    <property type="entry name" value="FTHF_cligase-like_sf"/>
</dbReference>
<reference evidence="2 3" key="1">
    <citation type="submission" date="2020-11" db="EMBL/GenBank/DDBJ databases">
        <authorList>
            <person name="Peeters C."/>
        </authorList>
    </citation>
    <scope>NUCLEOTIDE SEQUENCE [LARGE SCALE GENOMIC DNA]</scope>
    <source>
        <strain evidence="2 3">LMG 7974</strain>
    </source>
</reference>
<organism evidence="2 3">
    <name type="scientific">Campylobacter majalis</name>
    <dbReference type="NCBI Taxonomy" id="2790656"/>
    <lineage>
        <taxon>Bacteria</taxon>
        <taxon>Pseudomonadati</taxon>
        <taxon>Campylobacterota</taxon>
        <taxon>Epsilonproteobacteria</taxon>
        <taxon>Campylobacterales</taxon>
        <taxon>Campylobacteraceae</taxon>
        <taxon>Campylobacter</taxon>
    </lineage>
</organism>
<sequence>MGSREDILRDIRVKGQRIAKADGQKTPDAVVHIKNDENMYKEFITRAAENKAFVVESSLENLAKDINEIFKKEGVSSLIYPEGLPVSVDNLDIAGKFKFDKPIDGFKSNIFDYDVSVVNVRHAVSSHGVCCIASSKEQPRLLSLTPKVCIMLVNKECIVKSLSVALNTIKEAEGGKLPTNVVFISGPSRTADIELVPVLGVHGSQIAYVVTY</sequence>